<dbReference type="InterPro" id="IPR003663">
    <property type="entry name" value="Sugar/inositol_transpt"/>
</dbReference>
<dbReference type="FunFam" id="1.20.1250.20:FF:000117">
    <property type="entry name" value="MFS hexose transporter"/>
    <property type="match status" value="1"/>
</dbReference>
<dbReference type="InterPro" id="IPR036259">
    <property type="entry name" value="MFS_trans_sf"/>
</dbReference>
<evidence type="ECO:0000256" key="2">
    <source>
        <dbReference type="ARBA" id="ARBA00010992"/>
    </source>
</evidence>
<dbReference type="Proteomes" id="UP000756346">
    <property type="component" value="Unassembled WGS sequence"/>
</dbReference>
<protein>
    <submittedName>
        <fullName evidence="11">General substrate transporter</fullName>
    </submittedName>
</protein>
<keyword evidence="6 9" id="KW-0472">Membrane</keyword>
<feature type="transmembrane region" description="Helical" evidence="9">
    <location>
        <begin position="436"/>
        <end position="455"/>
    </location>
</feature>
<dbReference type="RefSeq" id="XP_046017940.1">
    <property type="nucleotide sequence ID" value="XM_046149270.1"/>
</dbReference>
<feature type="transmembrane region" description="Helical" evidence="9">
    <location>
        <begin position="367"/>
        <end position="385"/>
    </location>
</feature>
<evidence type="ECO:0000256" key="6">
    <source>
        <dbReference type="ARBA" id="ARBA00023136"/>
    </source>
</evidence>
<comment type="subcellular location">
    <subcellularLocation>
        <location evidence="1">Membrane</location>
        <topology evidence="1">Multi-pass membrane protein</topology>
    </subcellularLocation>
</comment>
<dbReference type="InterPro" id="IPR005828">
    <property type="entry name" value="MFS_sugar_transport-like"/>
</dbReference>
<gene>
    <name evidence="11" type="ORF">B0I36DRAFT_234083</name>
</gene>
<dbReference type="AlphaFoldDB" id="A0A9P9BVT0"/>
<feature type="transmembrane region" description="Helical" evidence="9">
    <location>
        <begin position="60"/>
        <end position="82"/>
    </location>
</feature>
<feature type="transmembrane region" description="Helical" evidence="9">
    <location>
        <begin position="120"/>
        <end position="141"/>
    </location>
</feature>
<dbReference type="GO" id="GO:0005351">
    <property type="term" value="F:carbohydrate:proton symporter activity"/>
    <property type="evidence" value="ECO:0007669"/>
    <property type="project" value="TreeGrafter"/>
</dbReference>
<evidence type="ECO:0000256" key="3">
    <source>
        <dbReference type="ARBA" id="ARBA00022448"/>
    </source>
</evidence>
<dbReference type="Pfam" id="PF00083">
    <property type="entry name" value="Sugar_tr"/>
    <property type="match status" value="1"/>
</dbReference>
<evidence type="ECO:0000256" key="5">
    <source>
        <dbReference type="ARBA" id="ARBA00022989"/>
    </source>
</evidence>
<keyword evidence="3 7" id="KW-0813">Transport</keyword>
<comment type="similarity">
    <text evidence="2 7">Belongs to the major facilitator superfamily. Sugar transporter (TC 2.A.1.1) family.</text>
</comment>
<dbReference type="OrthoDB" id="6133115at2759"/>
<dbReference type="PANTHER" id="PTHR48022">
    <property type="entry name" value="PLASTIDIC GLUCOSE TRANSPORTER 4"/>
    <property type="match status" value="1"/>
</dbReference>
<dbReference type="InterPro" id="IPR050360">
    <property type="entry name" value="MFS_Sugar_Transporters"/>
</dbReference>
<feature type="transmembrane region" description="Helical" evidence="9">
    <location>
        <begin position="15"/>
        <end position="35"/>
    </location>
</feature>
<evidence type="ECO:0000256" key="1">
    <source>
        <dbReference type="ARBA" id="ARBA00004141"/>
    </source>
</evidence>
<dbReference type="EMBL" id="JAGTJQ010000001">
    <property type="protein sequence ID" value="KAH7039885.1"/>
    <property type="molecule type" value="Genomic_DNA"/>
</dbReference>
<feature type="transmembrane region" description="Helical" evidence="9">
    <location>
        <begin position="271"/>
        <end position="292"/>
    </location>
</feature>
<dbReference type="GO" id="GO:0016020">
    <property type="term" value="C:membrane"/>
    <property type="evidence" value="ECO:0007669"/>
    <property type="project" value="UniProtKB-SubCell"/>
</dbReference>
<keyword evidence="4 9" id="KW-0812">Transmembrane</keyword>
<feature type="transmembrane region" description="Helical" evidence="9">
    <location>
        <begin position="406"/>
        <end position="424"/>
    </location>
</feature>
<evidence type="ECO:0000256" key="9">
    <source>
        <dbReference type="SAM" id="Phobius"/>
    </source>
</evidence>
<sequence>MAAASGERFYQNKNLLRLYGLMIPGTLIVSATMGYDGSMMNGLQAVERWNTYFGNPTGSLLGIMNAILPLGAVFGIPLAAWVSDNYGRRWAMTVGDAIMIIGAIIQTASINMAMFLISRFVIGFGLTVAGSSAPMLTAELAHPSSRTTITSMYNTLWYVGSIIAAWVTYGTFRINNDWSWRIPALLQLIPSVINLAGCWWLPESPRWLIGKERYDEAKEVLIKWHGNGDANSELMQLEYTEIYETIQLEMSLGKQSWKQLVNSPGNRYRTFLVLCCAYFPQWSGVGLVSYYLAPVLRTIGIVDQERITLINGIIQIWNMIVSMVGANLVNRLGRRKIFISATTCMLLIMVAWTVAGSQYSVTKSEAAGSAVLFCVVAFMSAYNFAWNPLSVAYPVEILTFPIRAKGVSLLVGAVKSASFFNQFVNPIGLASLGWKFYIVYCCWLGVVLTVIIFMFPETMGRTLEEIAFIFDKEVYVNNTDAEKVLNNDGARESTEEHVADKSGAAVATEEKK</sequence>
<feature type="transmembrane region" description="Helical" evidence="9">
    <location>
        <begin position="337"/>
        <end position="355"/>
    </location>
</feature>
<dbReference type="SUPFAM" id="SSF103473">
    <property type="entry name" value="MFS general substrate transporter"/>
    <property type="match status" value="1"/>
</dbReference>
<feature type="compositionally biased region" description="Basic and acidic residues" evidence="8">
    <location>
        <begin position="487"/>
        <end position="500"/>
    </location>
</feature>
<dbReference type="PROSITE" id="PS00216">
    <property type="entry name" value="SUGAR_TRANSPORT_1"/>
    <property type="match status" value="1"/>
</dbReference>
<dbReference type="GeneID" id="70178816"/>
<dbReference type="PROSITE" id="PS50850">
    <property type="entry name" value="MFS"/>
    <property type="match status" value="1"/>
</dbReference>
<keyword evidence="5 9" id="KW-1133">Transmembrane helix</keyword>
<proteinExistence type="inferred from homology"/>
<keyword evidence="12" id="KW-1185">Reference proteome</keyword>
<evidence type="ECO:0000256" key="7">
    <source>
        <dbReference type="RuleBase" id="RU003346"/>
    </source>
</evidence>
<name>A0A9P9BVT0_9PEZI</name>
<reference evidence="11" key="1">
    <citation type="journal article" date="2021" name="Nat. Commun.">
        <title>Genetic determinants of endophytism in the Arabidopsis root mycobiome.</title>
        <authorList>
            <person name="Mesny F."/>
            <person name="Miyauchi S."/>
            <person name="Thiergart T."/>
            <person name="Pickel B."/>
            <person name="Atanasova L."/>
            <person name="Karlsson M."/>
            <person name="Huettel B."/>
            <person name="Barry K.W."/>
            <person name="Haridas S."/>
            <person name="Chen C."/>
            <person name="Bauer D."/>
            <person name="Andreopoulos W."/>
            <person name="Pangilinan J."/>
            <person name="LaButti K."/>
            <person name="Riley R."/>
            <person name="Lipzen A."/>
            <person name="Clum A."/>
            <person name="Drula E."/>
            <person name="Henrissat B."/>
            <person name="Kohler A."/>
            <person name="Grigoriev I.V."/>
            <person name="Martin F.M."/>
            <person name="Hacquard S."/>
        </authorList>
    </citation>
    <scope>NUCLEOTIDE SEQUENCE</scope>
    <source>
        <strain evidence="11">MPI-CAGE-CH-0230</strain>
    </source>
</reference>
<evidence type="ECO:0000256" key="8">
    <source>
        <dbReference type="SAM" id="MobiDB-lite"/>
    </source>
</evidence>
<evidence type="ECO:0000256" key="4">
    <source>
        <dbReference type="ARBA" id="ARBA00022692"/>
    </source>
</evidence>
<accession>A0A9P9BVT0</accession>
<evidence type="ECO:0000313" key="12">
    <source>
        <dbReference type="Proteomes" id="UP000756346"/>
    </source>
</evidence>
<dbReference type="NCBIfam" id="TIGR00879">
    <property type="entry name" value="SP"/>
    <property type="match status" value="1"/>
</dbReference>
<feature type="transmembrane region" description="Helical" evidence="9">
    <location>
        <begin position="153"/>
        <end position="172"/>
    </location>
</feature>
<dbReference type="InterPro" id="IPR005829">
    <property type="entry name" value="Sugar_transporter_CS"/>
</dbReference>
<dbReference type="Gene3D" id="1.20.1250.20">
    <property type="entry name" value="MFS general substrate transporter like domains"/>
    <property type="match status" value="1"/>
</dbReference>
<feature type="region of interest" description="Disordered" evidence="8">
    <location>
        <begin position="487"/>
        <end position="512"/>
    </location>
</feature>
<comment type="caution">
    <text evidence="11">The sequence shown here is derived from an EMBL/GenBank/DDBJ whole genome shotgun (WGS) entry which is preliminary data.</text>
</comment>
<evidence type="ECO:0000313" key="11">
    <source>
        <dbReference type="EMBL" id="KAH7039885.1"/>
    </source>
</evidence>
<feature type="domain" description="Major facilitator superfamily (MFS) profile" evidence="10">
    <location>
        <begin position="22"/>
        <end position="459"/>
    </location>
</feature>
<dbReference type="PANTHER" id="PTHR48022:SF64">
    <property type="entry name" value="MAJOR FACILITATOR SUPERFAMILY (MFS) PROFILE DOMAIN-CONTAINING PROTEIN"/>
    <property type="match status" value="1"/>
</dbReference>
<feature type="transmembrane region" description="Helical" evidence="9">
    <location>
        <begin position="312"/>
        <end position="330"/>
    </location>
</feature>
<evidence type="ECO:0000259" key="10">
    <source>
        <dbReference type="PROSITE" id="PS50850"/>
    </source>
</evidence>
<dbReference type="InterPro" id="IPR020846">
    <property type="entry name" value="MFS_dom"/>
</dbReference>
<organism evidence="11 12">
    <name type="scientific">Microdochium trichocladiopsis</name>
    <dbReference type="NCBI Taxonomy" id="1682393"/>
    <lineage>
        <taxon>Eukaryota</taxon>
        <taxon>Fungi</taxon>
        <taxon>Dikarya</taxon>
        <taxon>Ascomycota</taxon>
        <taxon>Pezizomycotina</taxon>
        <taxon>Sordariomycetes</taxon>
        <taxon>Xylariomycetidae</taxon>
        <taxon>Xylariales</taxon>
        <taxon>Microdochiaceae</taxon>
        <taxon>Microdochium</taxon>
    </lineage>
</organism>